<accession>A0A7J6PPR3</accession>
<dbReference type="Proteomes" id="UP000574390">
    <property type="component" value="Unassembled WGS sequence"/>
</dbReference>
<feature type="non-terminal residue" evidence="3">
    <location>
        <position position="1"/>
    </location>
</feature>
<reference evidence="3 4" key="1">
    <citation type="submission" date="2020-04" db="EMBL/GenBank/DDBJ databases">
        <title>Perkinsus olseni comparative genomics.</title>
        <authorList>
            <person name="Bogema D.R."/>
        </authorList>
    </citation>
    <scope>NUCLEOTIDE SEQUENCE [LARGE SCALE GENOMIC DNA]</scope>
    <source>
        <strain evidence="3">ATCC PRA-205</strain>
    </source>
</reference>
<keyword evidence="3" id="KW-0282">Flagellum</keyword>
<dbReference type="Pfam" id="PF12777">
    <property type="entry name" value="MT"/>
    <property type="match status" value="1"/>
</dbReference>
<dbReference type="GO" id="GO:0045505">
    <property type="term" value="F:dynein intermediate chain binding"/>
    <property type="evidence" value="ECO:0007669"/>
    <property type="project" value="InterPro"/>
</dbReference>
<dbReference type="GO" id="GO:0030286">
    <property type="term" value="C:dynein complex"/>
    <property type="evidence" value="ECO:0007669"/>
    <property type="project" value="InterPro"/>
</dbReference>
<evidence type="ECO:0000256" key="1">
    <source>
        <dbReference type="SAM" id="Coils"/>
    </source>
</evidence>
<keyword evidence="3" id="KW-0966">Cell projection</keyword>
<sequence>MKKKSAAAAGLCEWVINIIMYYDVVITVEPKKQSLREANEMLAGANERLAIVQAQVAELQAKLAKLVAEFDAAIAEKDAVMAEAQKCQNKLEMAQRLIGALGANGVIWEQTVSQIAVDLEVMPGDVLVACSFVSYVGVFTRQYREDCINTFVEFLNKNNVPLSGKCDPLSILASEADMAGWATQGLPSDR</sequence>
<organism evidence="3 4">
    <name type="scientific">Perkinsus olseni</name>
    <name type="common">Perkinsus atlanticus</name>
    <dbReference type="NCBI Taxonomy" id="32597"/>
    <lineage>
        <taxon>Eukaryota</taxon>
        <taxon>Sar</taxon>
        <taxon>Alveolata</taxon>
        <taxon>Perkinsozoa</taxon>
        <taxon>Perkinsea</taxon>
        <taxon>Perkinsida</taxon>
        <taxon>Perkinsidae</taxon>
        <taxon>Perkinsus</taxon>
    </lineage>
</organism>
<evidence type="ECO:0000259" key="2">
    <source>
        <dbReference type="Pfam" id="PF12777"/>
    </source>
</evidence>
<name>A0A7J6PPR3_PEROL</name>
<dbReference type="PANTHER" id="PTHR45703">
    <property type="entry name" value="DYNEIN HEAVY CHAIN"/>
    <property type="match status" value="1"/>
</dbReference>
<proteinExistence type="predicted"/>
<keyword evidence="3" id="KW-0969">Cilium</keyword>
<dbReference type="Gene3D" id="1.20.920.20">
    <property type="match status" value="1"/>
</dbReference>
<dbReference type="EMBL" id="JABANM010035367">
    <property type="protein sequence ID" value="KAF4698134.1"/>
    <property type="molecule type" value="Genomic_DNA"/>
</dbReference>
<feature type="domain" description="Dynein heavy chain coiled coil stalk" evidence="2">
    <location>
        <begin position="2"/>
        <end position="151"/>
    </location>
</feature>
<dbReference type="GO" id="GO:0051959">
    <property type="term" value="F:dynein light intermediate chain binding"/>
    <property type="evidence" value="ECO:0007669"/>
    <property type="project" value="InterPro"/>
</dbReference>
<evidence type="ECO:0000313" key="3">
    <source>
        <dbReference type="EMBL" id="KAF4698134.1"/>
    </source>
</evidence>
<comment type="caution">
    <text evidence="3">The sequence shown here is derived from an EMBL/GenBank/DDBJ whole genome shotgun (WGS) entry which is preliminary data.</text>
</comment>
<keyword evidence="1" id="KW-0175">Coiled coil</keyword>
<protein>
    <submittedName>
        <fullName evidence="3">Dynein alpha chain, flagellar outer arm</fullName>
    </submittedName>
</protein>
<dbReference type="GO" id="GO:0007018">
    <property type="term" value="P:microtubule-based movement"/>
    <property type="evidence" value="ECO:0007669"/>
    <property type="project" value="InterPro"/>
</dbReference>
<dbReference type="AlphaFoldDB" id="A0A7J6PPR3"/>
<evidence type="ECO:0000313" key="4">
    <source>
        <dbReference type="Proteomes" id="UP000574390"/>
    </source>
</evidence>
<dbReference type="PANTHER" id="PTHR45703:SF8">
    <property type="entry name" value="DYNEINS HEAVY CHAIN"/>
    <property type="match status" value="1"/>
</dbReference>
<dbReference type="InterPro" id="IPR026983">
    <property type="entry name" value="DHC"/>
</dbReference>
<dbReference type="InterPro" id="IPR024743">
    <property type="entry name" value="Dynein_HC_stalk"/>
</dbReference>
<feature type="coiled-coil region" evidence="1">
    <location>
        <begin position="35"/>
        <end position="97"/>
    </location>
</feature>
<gene>
    <name evidence="3" type="primary">ODA11</name>
    <name evidence="3" type="ORF">FOZ62_011430</name>
</gene>